<keyword evidence="1" id="KW-1133">Transmembrane helix</keyword>
<feature type="transmembrane region" description="Helical" evidence="1">
    <location>
        <begin position="12"/>
        <end position="30"/>
    </location>
</feature>
<feature type="transmembrane region" description="Helical" evidence="1">
    <location>
        <begin position="161"/>
        <end position="183"/>
    </location>
</feature>
<keyword evidence="3" id="KW-1185">Reference proteome</keyword>
<dbReference type="RefSeq" id="WP_090837213.1">
    <property type="nucleotide sequence ID" value="NZ_FORM01000001.1"/>
</dbReference>
<feature type="transmembrane region" description="Helical" evidence="1">
    <location>
        <begin position="239"/>
        <end position="258"/>
    </location>
</feature>
<gene>
    <name evidence="2" type="ORF">SAMN05443431_101518</name>
</gene>
<feature type="transmembrane region" description="Helical" evidence="1">
    <location>
        <begin position="264"/>
        <end position="281"/>
    </location>
</feature>
<organism evidence="2 3">
    <name type="scientific">Olleya namhaensis</name>
    <dbReference type="NCBI Taxonomy" id="1144750"/>
    <lineage>
        <taxon>Bacteria</taxon>
        <taxon>Pseudomonadati</taxon>
        <taxon>Bacteroidota</taxon>
        <taxon>Flavobacteriia</taxon>
        <taxon>Flavobacteriales</taxon>
        <taxon>Flavobacteriaceae</taxon>
    </lineage>
</organism>
<evidence type="ECO:0000256" key="1">
    <source>
        <dbReference type="SAM" id="Phobius"/>
    </source>
</evidence>
<sequence length="307" mass="35255">MITTIFSKSKPINFLIVFSITLIACLLLPFKYPNVVGQEPVIWILGGIFLIAFLSILVLDFIVSKNLLSQQNNYEILLFALFFLAIPQVFSDYKIMVSNFFILLALRRLISVRSKKEVIKKLFDTGLLIGVATLFYFWAIVFFPLIFIALLLFSETTVKHYLVPFIGLAAVAVLAICYSIIFYDDYFLALHINPAVNFDFSNYNSLQFITVITMLLSFGIWSSLFYLKDIRKKMRSFRPSYKLLFFSCMFAAAITVFAPQKNGSEFLFLFAPLAVIITNYIETIEEKWFKEVFLGLLIIIPVVLLVL</sequence>
<protein>
    <recommendedName>
        <fullName evidence="4">Beta-carotene 15,15'-monooxygenase</fullName>
    </recommendedName>
</protein>
<dbReference type="InterPro" id="IPR045625">
    <property type="entry name" value="DUF6427"/>
</dbReference>
<name>A0A1I3JRW8_9FLAO</name>
<dbReference type="AlphaFoldDB" id="A0A1I3JRW8"/>
<proteinExistence type="predicted"/>
<feature type="transmembrane region" description="Helical" evidence="1">
    <location>
        <begin position="76"/>
        <end position="106"/>
    </location>
</feature>
<evidence type="ECO:0008006" key="4">
    <source>
        <dbReference type="Google" id="ProtNLM"/>
    </source>
</evidence>
<dbReference type="Proteomes" id="UP000199559">
    <property type="component" value="Unassembled WGS sequence"/>
</dbReference>
<dbReference type="EMBL" id="FORM01000001">
    <property type="protein sequence ID" value="SFI62758.1"/>
    <property type="molecule type" value="Genomic_DNA"/>
</dbReference>
<reference evidence="3" key="1">
    <citation type="submission" date="2016-10" db="EMBL/GenBank/DDBJ databases">
        <authorList>
            <person name="Varghese N."/>
            <person name="Submissions S."/>
        </authorList>
    </citation>
    <scope>NUCLEOTIDE SEQUENCE [LARGE SCALE GENOMIC DNA]</scope>
    <source>
        <strain evidence="3">DSM 28881</strain>
    </source>
</reference>
<accession>A0A1I3JRW8</accession>
<feature type="transmembrane region" description="Helical" evidence="1">
    <location>
        <begin position="203"/>
        <end position="227"/>
    </location>
</feature>
<dbReference type="STRING" id="1144750.SAMN05443431_101518"/>
<keyword evidence="1" id="KW-0472">Membrane</keyword>
<feature type="transmembrane region" description="Helical" evidence="1">
    <location>
        <begin position="42"/>
        <end position="64"/>
    </location>
</feature>
<evidence type="ECO:0000313" key="2">
    <source>
        <dbReference type="EMBL" id="SFI62758.1"/>
    </source>
</evidence>
<dbReference type="Pfam" id="PF19992">
    <property type="entry name" value="DUF6427"/>
    <property type="match status" value="1"/>
</dbReference>
<keyword evidence="1" id="KW-0812">Transmembrane</keyword>
<feature type="transmembrane region" description="Helical" evidence="1">
    <location>
        <begin position="126"/>
        <end position="154"/>
    </location>
</feature>
<feature type="transmembrane region" description="Helical" evidence="1">
    <location>
        <begin position="288"/>
        <end position="306"/>
    </location>
</feature>
<evidence type="ECO:0000313" key="3">
    <source>
        <dbReference type="Proteomes" id="UP000199559"/>
    </source>
</evidence>